<evidence type="ECO:0000256" key="4">
    <source>
        <dbReference type="ARBA" id="ARBA00023239"/>
    </source>
</evidence>
<proteinExistence type="inferred from homology"/>
<dbReference type="STRING" id="634436.SAMN05216361_2433"/>
<dbReference type="Proteomes" id="UP000184520">
    <property type="component" value="Unassembled WGS sequence"/>
</dbReference>
<dbReference type="SUPFAM" id="SSF51316">
    <property type="entry name" value="Mss4-like"/>
    <property type="match status" value="1"/>
</dbReference>
<reference evidence="7" key="1">
    <citation type="submission" date="2016-11" db="EMBL/GenBank/DDBJ databases">
        <authorList>
            <person name="Varghese N."/>
            <person name="Submissions S."/>
        </authorList>
    </citation>
    <scope>NUCLEOTIDE SEQUENCE [LARGE SCALE GENOMIC DNA]</scope>
    <source>
        <strain evidence="7">CGMCC 1.8995</strain>
    </source>
</reference>
<sequence>MKEILMTDHVGSCLCGTVKFEVKGDFNGFYLCHCQHCQKDTGSAHAANLFSQSAKLVWRSGADAVTSFTLPGTRHNKSFCKLCGSALPNTQIPDLLVIPAGCLDTEISIVPTAHIFSSSKAVWDEGLEDLPKFEGLPD</sequence>
<dbReference type="EMBL" id="FQWD01000003">
    <property type="protein sequence ID" value="SHG49842.1"/>
    <property type="molecule type" value="Genomic_DNA"/>
</dbReference>
<keyword evidence="4" id="KW-0456">Lyase</keyword>
<comment type="similarity">
    <text evidence="1">Belongs to the Gfa family.</text>
</comment>
<dbReference type="PROSITE" id="PS51891">
    <property type="entry name" value="CENP_V_GFA"/>
    <property type="match status" value="1"/>
</dbReference>
<organism evidence="6 7">
    <name type="scientific">Marisediminitalea aggregata</name>
    <dbReference type="NCBI Taxonomy" id="634436"/>
    <lineage>
        <taxon>Bacteria</taxon>
        <taxon>Pseudomonadati</taxon>
        <taxon>Pseudomonadota</taxon>
        <taxon>Gammaproteobacteria</taxon>
        <taxon>Alteromonadales</taxon>
        <taxon>Alteromonadaceae</taxon>
        <taxon>Marisediminitalea</taxon>
    </lineage>
</organism>
<evidence type="ECO:0000256" key="3">
    <source>
        <dbReference type="ARBA" id="ARBA00022833"/>
    </source>
</evidence>
<evidence type="ECO:0000256" key="2">
    <source>
        <dbReference type="ARBA" id="ARBA00022723"/>
    </source>
</evidence>
<dbReference type="InterPro" id="IPR011057">
    <property type="entry name" value="Mss4-like_sf"/>
</dbReference>
<feature type="domain" description="CENP-V/GFA" evidence="5">
    <location>
        <begin position="9"/>
        <end position="124"/>
    </location>
</feature>
<dbReference type="Pfam" id="PF04828">
    <property type="entry name" value="GFA"/>
    <property type="match status" value="1"/>
</dbReference>
<keyword evidence="7" id="KW-1185">Reference proteome</keyword>
<dbReference type="GO" id="GO:0016846">
    <property type="term" value="F:carbon-sulfur lyase activity"/>
    <property type="evidence" value="ECO:0007669"/>
    <property type="project" value="InterPro"/>
</dbReference>
<dbReference type="Gene3D" id="3.90.1590.10">
    <property type="entry name" value="glutathione-dependent formaldehyde- activating enzyme (gfa)"/>
    <property type="match status" value="1"/>
</dbReference>
<dbReference type="InterPro" id="IPR006913">
    <property type="entry name" value="CENP-V/GFA"/>
</dbReference>
<keyword evidence="3" id="KW-0862">Zinc</keyword>
<evidence type="ECO:0000313" key="7">
    <source>
        <dbReference type="Proteomes" id="UP000184520"/>
    </source>
</evidence>
<dbReference type="PANTHER" id="PTHR33337">
    <property type="entry name" value="GFA DOMAIN-CONTAINING PROTEIN"/>
    <property type="match status" value="1"/>
</dbReference>
<accession>A0A1M5KAM2</accession>
<dbReference type="AlphaFoldDB" id="A0A1M5KAM2"/>
<name>A0A1M5KAM2_9ALTE</name>
<dbReference type="PANTHER" id="PTHR33337:SF40">
    <property type="entry name" value="CENP-V_GFA DOMAIN-CONTAINING PROTEIN-RELATED"/>
    <property type="match status" value="1"/>
</dbReference>
<evidence type="ECO:0000256" key="1">
    <source>
        <dbReference type="ARBA" id="ARBA00005495"/>
    </source>
</evidence>
<evidence type="ECO:0000259" key="5">
    <source>
        <dbReference type="PROSITE" id="PS51891"/>
    </source>
</evidence>
<dbReference type="GO" id="GO:0046872">
    <property type="term" value="F:metal ion binding"/>
    <property type="evidence" value="ECO:0007669"/>
    <property type="project" value="UniProtKB-KW"/>
</dbReference>
<keyword evidence="2" id="KW-0479">Metal-binding</keyword>
<protein>
    <submittedName>
        <fullName evidence="6">Uncharacterized conserved protein</fullName>
    </submittedName>
</protein>
<evidence type="ECO:0000313" key="6">
    <source>
        <dbReference type="EMBL" id="SHG49842.1"/>
    </source>
</evidence>
<gene>
    <name evidence="6" type="ORF">SAMN05216361_2433</name>
</gene>